<protein>
    <submittedName>
        <fullName evidence="2">Uncharacterized protein</fullName>
    </submittedName>
</protein>
<evidence type="ECO:0000313" key="2">
    <source>
        <dbReference type="EMBL" id="TFY78810.1"/>
    </source>
</evidence>
<dbReference type="Proteomes" id="UP000298061">
    <property type="component" value="Unassembled WGS sequence"/>
</dbReference>
<feature type="region of interest" description="Disordered" evidence="1">
    <location>
        <begin position="201"/>
        <end position="222"/>
    </location>
</feature>
<feature type="compositionally biased region" description="Basic residues" evidence="1">
    <location>
        <begin position="206"/>
        <end position="219"/>
    </location>
</feature>
<accession>A0A4Y9ZXA8</accession>
<dbReference type="AlphaFoldDB" id="A0A4Y9ZXA8"/>
<proteinExistence type="predicted"/>
<name>A0A4Y9ZXA8_9AGAM</name>
<dbReference type="EMBL" id="SFCI01000612">
    <property type="protein sequence ID" value="TFY78810.1"/>
    <property type="molecule type" value="Genomic_DNA"/>
</dbReference>
<evidence type="ECO:0000256" key="1">
    <source>
        <dbReference type="SAM" id="MobiDB-lite"/>
    </source>
</evidence>
<comment type="caution">
    <text evidence="2">The sequence shown here is derived from an EMBL/GenBank/DDBJ whole genome shotgun (WGS) entry which is preliminary data.</text>
</comment>
<keyword evidence="3" id="KW-1185">Reference proteome</keyword>
<sequence length="239" mass="26559">MLLKFSSSDLLNSRLLTADSLTPIYTICTTRFIGISRYSRGAVLRRRTAIYDAQKHDRALAVIEWAGRVPCRIRIGTEELTDVEDLFDGCSGVDALQKTVSIPARCGGAWTATRGSLKLEDKETGVLKSAFFRNSICFNGRFIAAPLPGLGSDLFVLKSQSVLAEVEIIASFFIMEIIRRNVFNVAPHAFDRHLGPYYPPSESKLRKSKSKRSLGKRTRSSSLSLDFSDIAKKLKFSSL</sequence>
<reference evidence="2 3" key="1">
    <citation type="submission" date="2019-02" db="EMBL/GenBank/DDBJ databases">
        <title>Genome sequencing of the rare red list fungi Hericium alpestre (H. flagellum).</title>
        <authorList>
            <person name="Buettner E."/>
            <person name="Kellner H."/>
        </authorList>
    </citation>
    <scope>NUCLEOTIDE SEQUENCE [LARGE SCALE GENOMIC DNA]</scope>
    <source>
        <strain evidence="2 3">DSM 108284</strain>
    </source>
</reference>
<evidence type="ECO:0000313" key="3">
    <source>
        <dbReference type="Proteomes" id="UP000298061"/>
    </source>
</evidence>
<organism evidence="2 3">
    <name type="scientific">Hericium alpestre</name>
    <dbReference type="NCBI Taxonomy" id="135208"/>
    <lineage>
        <taxon>Eukaryota</taxon>
        <taxon>Fungi</taxon>
        <taxon>Dikarya</taxon>
        <taxon>Basidiomycota</taxon>
        <taxon>Agaricomycotina</taxon>
        <taxon>Agaricomycetes</taxon>
        <taxon>Russulales</taxon>
        <taxon>Hericiaceae</taxon>
        <taxon>Hericium</taxon>
    </lineage>
</organism>
<dbReference type="OrthoDB" id="3258136at2759"/>
<gene>
    <name evidence="2" type="ORF">EWM64_g5202</name>
</gene>
<dbReference type="STRING" id="135208.A0A4Y9ZXA8"/>